<feature type="domain" description="PilZ" evidence="1">
    <location>
        <begin position="98"/>
        <end position="203"/>
    </location>
</feature>
<sequence>MELKIGTRLTLESIHSERFEKFHCKIVELKNQVIYIDYPINTVTKKTAFLLDGAQFRATITNQQGSFAFKTEVLGRVVKNIPMIILSCPPREEFIKVQRRQFVRVNTSVDVAVEFNNQYFQFVTDDISAGGLALILKSSVVFKENDDVKLTIVLPYKNREIRYVRTEAKVIRIFERNGIKLASLELIETDEVDKQYIVRFCFERQLLNRNKELNI</sequence>
<dbReference type="OrthoDB" id="1951449at2"/>
<dbReference type="GO" id="GO:0035438">
    <property type="term" value="F:cyclic-di-GMP binding"/>
    <property type="evidence" value="ECO:0007669"/>
    <property type="project" value="InterPro"/>
</dbReference>
<evidence type="ECO:0000259" key="2">
    <source>
        <dbReference type="Pfam" id="PF12945"/>
    </source>
</evidence>
<protein>
    <submittedName>
        <fullName evidence="3">Glycosyltransferase</fullName>
    </submittedName>
</protein>
<dbReference type="GO" id="GO:0016740">
    <property type="term" value="F:transferase activity"/>
    <property type="evidence" value="ECO:0007669"/>
    <property type="project" value="UniProtKB-KW"/>
</dbReference>
<reference evidence="3 4" key="1">
    <citation type="journal article" date="2013" name="J. Microbiol.">
        <title>Lysinibacillus chungkukjangi sp. nov., isolated from Chungkukjang, Korean fermented soybean food.</title>
        <authorList>
            <person name="Kim S.J."/>
            <person name="Jang Y.H."/>
            <person name="Hamada M."/>
            <person name="Ahn J.H."/>
            <person name="Weon H.Y."/>
            <person name="Suzuki K."/>
            <person name="Whang K.S."/>
            <person name="Kwon S.W."/>
        </authorList>
    </citation>
    <scope>NUCLEOTIDE SEQUENCE [LARGE SCALE GENOMIC DNA]</scope>
    <source>
        <strain evidence="3 4">MCCC 1A12701</strain>
    </source>
</reference>
<proteinExistence type="predicted"/>
<name>A0A3N9UDI6_9BACI</name>
<dbReference type="Gene3D" id="2.40.10.220">
    <property type="entry name" value="predicted glycosyltransferase like domains"/>
    <property type="match status" value="1"/>
</dbReference>
<accession>A0A3N9UDI6</accession>
<organism evidence="3 4">
    <name type="scientific">Lysinibacillus composti</name>
    <dbReference type="NCBI Taxonomy" id="720633"/>
    <lineage>
        <taxon>Bacteria</taxon>
        <taxon>Bacillati</taxon>
        <taxon>Bacillota</taxon>
        <taxon>Bacilli</taxon>
        <taxon>Bacillales</taxon>
        <taxon>Bacillaceae</taxon>
        <taxon>Lysinibacillus</taxon>
    </lineage>
</organism>
<dbReference type="SUPFAM" id="SSF141371">
    <property type="entry name" value="PilZ domain-like"/>
    <property type="match status" value="1"/>
</dbReference>
<dbReference type="Pfam" id="PF12945">
    <property type="entry name" value="PilZNR"/>
    <property type="match status" value="1"/>
</dbReference>
<dbReference type="EMBL" id="RRCT01000010">
    <property type="protein sequence ID" value="RQW74327.1"/>
    <property type="molecule type" value="Genomic_DNA"/>
</dbReference>
<evidence type="ECO:0000313" key="4">
    <source>
        <dbReference type="Proteomes" id="UP000274033"/>
    </source>
</evidence>
<feature type="domain" description="Type III secretion system flagellar brake protein YcgR PilZN" evidence="2">
    <location>
        <begin position="4"/>
        <end position="89"/>
    </location>
</feature>
<keyword evidence="3" id="KW-0808">Transferase</keyword>
<evidence type="ECO:0000259" key="1">
    <source>
        <dbReference type="Pfam" id="PF07238"/>
    </source>
</evidence>
<gene>
    <name evidence="3" type="ORF">EBB45_12055</name>
</gene>
<dbReference type="RefSeq" id="WP_124765030.1">
    <property type="nucleotide sequence ID" value="NZ_JAFBDY010000012.1"/>
</dbReference>
<keyword evidence="4" id="KW-1185">Reference proteome</keyword>
<dbReference type="Proteomes" id="UP000274033">
    <property type="component" value="Unassembled WGS sequence"/>
</dbReference>
<dbReference type="InterPro" id="IPR009875">
    <property type="entry name" value="PilZ_domain"/>
</dbReference>
<evidence type="ECO:0000313" key="3">
    <source>
        <dbReference type="EMBL" id="RQW74327.1"/>
    </source>
</evidence>
<dbReference type="AlphaFoldDB" id="A0A3N9UDI6"/>
<dbReference type="InterPro" id="IPR009926">
    <property type="entry name" value="T3SS_YcgR_PilZN"/>
</dbReference>
<dbReference type="Pfam" id="PF07238">
    <property type="entry name" value="PilZ"/>
    <property type="match status" value="1"/>
</dbReference>
<comment type="caution">
    <text evidence="3">The sequence shown here is derived from an EMBL/GenBank/DDBJ whole genome shotgun (WGS) entry which is preliminary data.</text>
</comment>